<comment type="caution">
    <text evidence="2">The sequence shown here is derived from an EMBL/GenBank/DDBJ whole genome shotgun (WGS) entry which is preliminary data.</text>
</comment>
<accession>A0AAW2AH39</accession>
<gene>
    <name evidence="2" type="ORF">ABG768_025240</name>
</gene>
<feature type="non-terminal residue" evidence="2">
    <location>
        <position position="71"/>
    </location>
</feature>
<sequence length="71" mass="7503">MWRLSGDLTFTTIPESLHGPRSTAPDQNPSIISRVKSVFTGETGRGGGLATAYSHEYACIGIAGMIYSAAE</sequence>
<proteinExistence type="predicted"/>
<dbReference type="AlphaFoldDB" id="A0AAW2AH39"/>
<evidence type="ECO:0000313" key="2">
    <source>
        <dbReference type="EMBL" id="KAK9971899.1"/>
    </source>
</evidence>
<organism evidence="2 3">
    <name type="scientific">Culter alburnus</name>
    <name type="common">Topmouth culter</name>
    <dbReference type="NCBI Taxonomy" id="194366"/>
    <lineage>
        <taxon>Eukaryota</taxon>
        <taxon>Metazoa</taxon>
        <taxon>Chordata</taxon>
        <taxon>Craniata</taxon>
        <taxon>Vertebrata</taxon>
        <taxon>Euteleostomi</taxon>
        <taxon>Actinopterygii</taxon>
        <taxon>Neopterygii</taxon>
        <taxon>Teleostei</taxon>
        <taxon>Ostariophysi</taxon>
        <taxon>Cypriniformes</taxon>
        <taxon>Xenocyprididae</taxon>
        <taxon>Xenocypridinae</taxon>
        <taxon>Culter</taxon>
    </lineage>
</organism>
<evidence type="ECO:0000256" key="1">
    <source>
        <dbReference type="SAM" id="MobiDB-lite"/>
    </source>
</evidence>
<evidence type="ECO:0000313" key="3">
    <source>
        <dbReference type="Proteomes" id="UP001479290"/>
    </source>
</evidence>
<dbReference type="EMBL" id="JAWDJR010000007">
    <property type="protein sequence ID" value="KAK9971899.1"/>
    <property type="molecule type" value="Genomic_DNA"/>
</dbReference>
<reference evidence="2 3" key="1">
    <citation type="submission" date="2024-05" db="EMBL/GenBank/DDBJ databases">
        <title>A high-quality chromosomal-level genome assembly of Topmouth culter (Culter alburnus).</title>
        <authorList>
            <person name="Zhao H."/>
        </authorList>
    </citation>
    <scope>NUCLEOTIDE SEQUENCE [LARGE SCALE GENOMIC DNA]</scope>
    <source>
        <strain evidence="2">CATC2023</strain>
        <tissue evidence="2">Muscle</tissue>
    </source>
</reference>
<keyword evidence="3" id="KW-1185">Reference proteome</keyword>
<dbReference type="Proteomes" id="UP001479290">
    <property type="component" value="Unassembled WGS sequence"/>
</dbReference>
<name>A0AAW2AH39_CULAL</name>
<feature type="region of interest" description="Disordered" evidence="1">
    <location>
        <begin position="1"/>
        <end position="29"/>
    </location>
</feature>
<protein>
    <submittedName>
        <fullName evidence="2">Uncharacterized protein</fullName>
    </submittedName>
</protein>